<dbReference type="EMBL" id="QGMI01000022">
    <property type="protein sequence ID" value="TVY49091.1"/>
    <property type="molecule type" value="Genomic_DNA"/>
</dbReference>
<dbReference type="AlphaFoldDB" id="A0A8H8UJU7"/>
<feature type="domain" description="Enoyl reductase (ER)" evidence="7">
    <location>
        <begin position="28"/>
        <end position="372"/>
    </location>
</feature>
<name>A0A8H8UJU7_9HELO</name>
<dbReference type="SMART" id="SM00829">
    <property type="entry name" value="PKS_ER"/>
    <property type="match status" value="1"/>
</dbReference>
<dbReference type="InterPro" id="IPR013154">
    <property type="entry name" value="ADH-like_N"/>
</dbReference>
<organism evidence="8 9">
    <name type="scientific">Lachnellula occidentalis</name>
    <dbReference type="NCBI Taxonomy" id="215460"/>
    <lineage>
        <taxon>Eukaryota</taxon>
        <taxon>Fungi</taxon>
        <taxon>Dikarya</taxon>
        <taxon>Ascomycota</taxon>
        <taxon>Pezizomycotina</taxon>
        <taxon>Leotiomycetes</taxon>
        <taxon>Helotiales</taxon>
        <taxon>Lachnaceae</taxon>
        <taxon>Lachnellula</taxon>
    </lineage>
</organism>
<protein>
    <submittedName>
        <fullName evidence="8">Alcohol dehydrogenase</fullName>
    </submittedName>
</protein>
<reference evidence="8 9" key="1">
    <citation type="submission" date="2018-05" db="EMBL/GenBank/DDBJ databases">
        <title>Genome sequencing and assembly of the regulated plant pathogen Lachnellula willkommii and related sister species for the development of diagnostic species identification markers.</title>
        <authorList>
            <person name="Giroux E."/>
            <person name="Bilodeau G."/>
        </authorList>
    </citation>
    <scope>NUCLEOTIDE SEQUENCE [LARGE SCALE GENOMIC DNA]</scope>
    <source>
        <strain evidence="8 9">CBS 160.35</strain>
    </source>
</reference>
<evidence type="ECO:0000256" key="1">
    <source>
        <dbReference type="ARBA" id="ARBA00001947"/>
    </source>
</evidence>
<dbReference type="InterPro" id="IPR020843">
    <property type="entry name" value="ER"/>
</dbReference>
<dbReference type="SUPFAM" id="SSF51735">
    <property type="entry name" value="NAD(P)-binding Rossmann-fold domains"/>
    <property type="match status" value="1"/>
</dbReference>
<proteinExistence type="inferred from homology"/>
<dbReference type="GO" id="GO:0005737">
    <property type="term" value="C:cytoplasm"/>
    <property type="evidence" value="ECO:0007669"/>
    <property type="project" value="TreeGrafter"/>
</dbReference>
<dbReference type="Gene3D" id="3.40.50.720">
    <property type="entry name" value="NAD(P)-binding Rossmann-like Domain"/>
    <property type="match status" value="1"/>
</dbReference>
<dbReference type="Pfam" id="PF08240">
    <property type="entry name" value="ADH_N"/>
    <property type="match status" value="1"/>
</dbReference>
<keyword evidence="5" id="KW-0560">Oxidoreductase</keyword>
<gene>
    <name evidence="8" type="primary">ADH3_1</name>
    <name evidence="8" type="ORF">LOCC1_G001171</name>
</gene>
<evidence type="ECO:0000256" key="5">
    <source>
        <dbReference type="ARBA" id="ARBA00023002"/>
    </source>
</evidence>
<accession>A0A8H8UJU7</accession>
<keyword evidence="9" id="KW-1185">Reference proteome</keyword>
<feature type="non-terminal residue" evidence="8">
    <location>
        <position position="1"/>
    </location>
</feature>
<comment type="caution">
    <text evidence="8">The sequence shown here is derived from an EMBL/GenBank/DDBJ whole genome shotgun (WGS) entry which is preliminary data.</text>
</comment>
<dbReference type="OrthoDB" id="256333at2759"/>
<evidence type="ECO:0000256" key="3">
    <source>
        <dbReference type="ARBA" id="ARBA00022723"/>
    </source>
</evidence>
<keyword evidence="6" id="KW-0520">NAD</keyword>
<dbReference type="Pfam" id="PF00107">
    <property type="entry name" value="ADH_zinc_N"/>
    <property type="match status" value="1"/>
</dbReference>
<dbReference type="SUPFAM" id="SSF50129">
    <property type="entry name" value="GroES-like"/>
    <property type="match status" value="1"/>
</dbReference>
<dbReference type="InterPro" id="IPR013149">
    <property type="entry name" value="ADH-like_C"/>
</dbReference>
<comment type="cofactor">
    <cofactor evidence="1">
        <name>Zn(2+)</name>
        <dbReference type="ChEBI" id="CHEBI:29105"/>
    </cofactor>
</comment>
<dbReference type="InterPro" id="IPR036291">
    <property type="entry name" value="NAD(P)-bd_dom_sf"/>
</dbReference>
<dbReference type="GO" id="GO:0046872">
    <property type="term" value="F:metal ion binding"/>
    <property type="evidence" value="ECO:0007669"/>
    <property type="project" value="UniProtKB-KW"/>
</dbReference>
<dbReference type="Gene3D" id="3.90.180.10">
    <property type="entry name" value="Medium-chain alcohol dehydrogenases, catalytic domain"/>
    <property type="match status" value="1"/>
</dbReference>
<dbReference type="FunFam" id="3.40.50.720:FF:000039">
    <property type="entry name" value="Alcohol dehydrogenase AdhP"/>
    <property type="match status" value="1"/>
</dbReference>
<evidence type="ECO:0000259" key="7">
    <source>
        <dbReference type="SMART" id="SM00829"/>
    </source>
</evidence>
<evidence type="ECO:0000256" key="2">
    <source>
        <dbReference type="ARBA" id="ARBA00008072"/>
    </source>
</evidence>
<evidence type="ECO:0000313" key="8">
    <source>
        <dbReference type="EMBL" id="TVY49091.1"/>
    </source>
</evidence>
<comment type="similarity">
    <text evidence="2">Belongs to the zinc-containing alcohol dehydrogenase family.</text>
</comment>
<evidence type="ECO:0000313" key="9">
    <source>
        <dbReference type="Proteomes" id="UP000443090"/>
    </source>
</evidence>
<dbReference type="PANTHER" id="PTHR42940">
    <property type="entry name" value="ALCOHOL DEHYDROGENASE 1-RELATED"/>
    <property type="match status" value="1"/>
</dbReference>
<dbReference type="PANTHER" id="PTHR42940:SF8">
    <property type="entry name" value="VACUOLAR PROTEIN SORTING-ASSOCIATED PROTEIN 11"/>
    <property type="match status" value="1"/>
</dbReference>
<keyword evidence="4" id="KW-0862">Zinc</keyword>
<keyword evidence="3" id="KW-0479">Metal-binding</keyword>
<dbReference type="Proteomes" id="UP000443090">
    <property type="component" value="Unassembled WGS sequence"/>
</dbReference>
<dbReference type="GO" id="GO:0004022">
    <property type="term" value="F:alcohol dehydrogenase (NAD+) activity"/>
    <property type="evidence" value="ECO:0007669"/>
    <property type="project" value="TreeGrafter"/>
</dbReference>
<dbReference type="InterPro" id="IPR011032">
    <property type="entry name" value="GroES-like_sf"/>
</dbReference>
<evidence type="ECO:0000256" key="4">
    <source>
        <dbReference type="ARBA" id="ARBA00022833"/>
    </source>
</evidence>
<sequence>SYEEIKQSHKMASQIPEKMLAAQLIEFKKPYKIHEIPTPGKDLNEYDLLVKVAVGSLCHTDGMVSEGIMGTELPCIPSHEGSGTVVKVGSAINEFHIGDRILCSLNYHRCGVCADCIGPEEDSHYCSNVGGYLGVTRDGSFAEYEVVDGRECCLLPDNVSFTSAAPLACAGITIWGGIARAQRAGLKAGEAIAIVGAGGGLGHLGVQFAKALGFRVIAIDARDEGLRLAQESGADATIDARKPKEVVVEEVKKITGGQGAEVTLNVSDHETAAALGAAITKMHGMLIQIAQPPNVSVPFAELIFRDIKILAIIPDMSSKLTSEGSREEIKKMLEVVSKHNIKVKTNTFDGIKEVPKAIELAHSGKMQGKPVILIDNQAIEKEKKSGLQMV</sequence>
<evidence type="ECO:0000256" key="6">
    <source>
        <dbReference type="ARBA" id="ARBA00023027"/>
    </source>
</evidence>